<comment type="caution">
    <text evidence="1">The sequence shown here is derived from an EMBL/GenBank/DDBJ whole genome shotgun (WGS) entry which is preliminary data.</text>
</comment>
<name>A0A939MKF1_9MICO</name>
<accession>A0A939MKF1</accession>
<gene>
    <name evidence="1" type="ORF">J4H92_10585</name>
</gene>
<dbReference type="Proteomes" id="UP000664382">
    <property type="component" value="Unassembled WGS sequence"/>
</dbReference>
<evidence type="ECO:0000313" key="2">
    <source>
        <dbReference type="Proteomes" id="UP000664382"/>
    </source>
</evidence>
<keyword evidence="2" id="KW-1185">Reference proteome</keyword>
<proteinExistence type="predicted"/>
<evidence type="ECO:0000313" key="1">
    <source>
        <dbReference type="EMBL" id="MBO1902393.1"/>
    </source>
</evidence>
<dbReference type="RefSeq" id="WP_208098155.1">
    <property type="nucleotide sequence ID" value="NZ_JAGDYM010000011.1"/>
</dbReference>
<dbReference type="EMBL" id="JAGDYM010000011">
    <property type="protein sequence ID" value="MBO1902393.1"/>
    <property type="molecule type" value="Genomic_DNA"/>
</dbReference>
<sequence>MTDQSDAAPAPRGTTRALGGMILRAGRGVRWYLTTLMGDHAYRTYADHHRAAHPGEPVMSEREFWRQRYADQDRNPGSRCC</sequence>
<dbReference type="Pfam" id="PF04328">
    <property type="entry name" value="Sel_put"/>
    <property type="match status" value="1"/>
</dbReference>
<dbReference type="AlphaFoldDB" id="A0A939MKF1"/>
<organism evidence="1 2">
    <name type="scientific">Leucobacter weissii</name>
    <dbReference type="NCBI Taxonomy" id="1983706"/>
    <lineage>
        <taxon>Bacteria</taxon>
        <taxon>Bacillati</taxon>
        <taxon>Actinomycetota</taxon>
        <taxon>Actinomycetes</taxon>
        <taxon>Micrococcales</taxon>
        <taxon>Microbacteriaceae</taxon>
        <taxon>Leucobacter</taxon>
    </lineage>
</organism>
<protein>
    <submittedName>
        <fullName evidence="1">YbdD/YjiX family protein</fullName>
    </submittedName>
</protein>
<dbReference type="InterPro" id="IPR007423">
    <property type="entry name" value="Sel_put"/>
</dbReference>
<reference evidence="1" key="1">
    <citation type="submission" date="2021-03" db="EMBL/GenBank/DDBJ databases">
        <title>Leucobacter chromiisoli sp. nov., isolated from chromium-containing soil of chemical plant.</title>
        <authorList>
            <person name="Xu Z."/>
        </authorList>
    </citation>
    <scope>NUCLEOTIDE SEQUENCE</scope>
    <source>
        <strain evidence="1">S27</strain>
    </source>
</reference>